<proteinExistence type="predicted"/>
<dbReference type="AlphaFoldDB" id="A0A5B7FLM2"/>
<protein>
    <recommendedName>
        <fullName evidence="1">RNA-directed DNA polymerase</fullName>
        <ecNumber evidence="1">2.7.7.49</ecNumber>
    </recommendedName>
</protein>
<dbReference type="PANTHER" id="PTHR37984">
    <property type="entry name" value="PROTEIN CBG26694"/>
    <property type="match status" value="1"/>
</dbReference>
<feature type="region of interest" description="Disordered" evidence="2">
    <location>
        <begin position="145"/>
        <end position="164"/>
    </location>
</feature>
<dbReference type="OrthoDB" id="6618553at2759"/>
<comment type="caution">
    <text evidence="4">The sequence shown here is derived from an EMBL/GenBank/DDBJ whole genome shotgun (WGS) entry which is preliminary data.</text>
</comment>
<name>A0A5B7FLM2_PORTR</name>
<dbReference type="Pfam" id="PF17921">
    <property type="entry name" value="Integrase_H2C2"/>
    <property type="match status" value="1"/>
</dbReference>
<dbReference type="Gene3D" id="1.10.340.70">
    <property type="match status" value="1"/>
</dbReference>
<dbReference type="InterPro" id="IPR041588">
    <property type="entry name" value="Integrase_H2C2"/>
</dbReference>
<dbReference type="PANTHER" id="PTHR37984:SF5">
    <property type="entry name" value="PROTEIN NYNRIN-LIKE"/>
    <property type="match status" value="1"/>
</dbReference>
<evidence type="ECO:0000256" key="2">
    <source>
        <dbReference type="SAM" id="MobiDB-lite"/>
    </source>
</evidence>
<keyword evidence="5" id="KW-1185">Reference proteome</keyword>
<organism evidence="4 5">
    <name type="scientific">Portunus trituberculatus</name>
    <name type="common">Swimming crab</name>
    <name type="synonym">Neptunus trituberculatus</name>
    <dbReference type="NCBI Taxonomy" id="210409"/>
    <lineage>
        <taxon>Eukaryota</taxon>
        <taxon>Metazoa</taxon>
        <taxon>Ecdysozoa</taxon>
        <taxon>Arthropoda</taxon>
        <taxon>Crustacea</taxon>
        <taxon>Multicrustacea</taxon>
        <taxon>Malacostraca</taxon>
        <taxon>Eumalacostraca</taxon>
        <taxon>Eucarida</taxon>
        <taxon>Decapoda</taxon>
        <taxon>Pleocyemata</taxon>
        <taxon>Brachyura</taxon>
        <taxon>Eubrachyura</taxon>
        <taxon>Portunoidea</taxon>
        <taxon>Portunidae</taxon>
        <taxon>Portuninae</taxon>
        <taxon>Portunus</taxon>
    </lineage>
</organism>
<dbReference type="InterPro" id="IPR050951">
    <property type="entry name" value="Retrovirus_Pol_polyprotein"/>
</dbReference>
<reference evidence="4 5" key="1">
    <citation type="submission" date="2019-05" db="EMBL/GenBank/DDBJ databases">
        <title>Another draft genome of Portunus trituberculatus and its Hox gene families provides insights of decapod evolution.</title>
        <authorList>
            <person name="Jeong J.-H."/>
            <person name="Song I."/>
            <person name="Kim S."/>
            <person name="Choi T."/>
            <person name="Kim D."/>
            <person name="Ryu S."/>
            <person name="Kim W."/>
        </authorList>
    </citation>
    <scope>NUCLEOTIDE SEQUENCE [LARGE SCALE GENOMIC DNA]</scope>
    <source>
        <tissue evidence="4">Muscle</tissue>
    </source>
</reference>
<evidence type="ECO:0000313" key="5">
    <source>
        <dbReference type="Proteomes" id="UP000324222"/>
    </source>
</evidence>
<dbReference type="GO" id="GO:0003964">
    <property type="term" value="F:RNA-directed DNA polymerase activity"/>
    <property type="evidence" value="ECO:0007669"/>
    <property type="project" value="UniProtKB-EC"/>
</dbReference>
<dbReference type="EC" id="2.7.7.49" evidence="1"/>
<gene>
    <name evidence="4" type="ORF">E2C01_039544</name>
</gene>
<evidence type="ECO:0000256" key="1">
    <source>
        <dbReference type="ARBA" id="ARBA00012493"/>
    </source>
</evidence>
<dbReference type="EMBL" id="VSRR010006916">
    <property type="protein sequence ID" value="MPC45838.1"/>
    <property type="molecule type" value="Genomic_DNA"/>
</dbReference>
<dbReference type="Proteomes" id="UP000324222">
    <property type="component" value="Unassembled WGS sequence"/>
</dbReference>
<feature type="domain" description="Integrase zinc-binding" evidence="3">
    <location>
        <begin position="78"/>
        <end position="128"/>
    </location>
</feature>
<accession>A0A5B7FLM2</accession>
<sequence>MKQFNDIITDIPRKLKSIDDMVLHNSSVEEAFWYCIGAWTTGQQASCPLAVLQDAAPSLLPKGHSDVHDEPFPHLVIPASLCQIILNNLRAGHQDRDSMLHRARQSVYWHGTDAEVEQKRPQCPLCEMHFPSHPAEPLLSTPPPHVSVSACHRRPVPPGGRTPT</sequence>
<evidence type="ECO:0000313" key="4">
    <source>
        <dbReference type="EMBL" id="MPC45838.1"/>
    </source>
</evidence>
<evidence type="ECO:0000259" key="3">
    <source>
        <dbReference type="Pfam" id="PF17921"/>
    </source>
</evidence>